<dbReference type="Proteomes" id="UP001359485">
    <property type="component" value="Unassembled WGS sequence"/>
</dbReference>
<keyword evidence="2" id="KW-1133">Transmembrane helix</keyword>
<keyword evidence="4" id="KW-1185">Reference proteome</keyword>
<keyword evidence="2" id="KW-0812">Transmembrane</keyword>
<accession>A0ABR1AJE3</accession>
<dbReference type="EMBL" id="JAWJWF010000048">
    <property type="protein sequence ID" value="KAK6620478.1"/>
    <property type="molecule type" value="Genomic_DNA"/>
</dbReference>
<evidence type="ECO:0000313" key="4">
    <source>
        <dbReference type="Proteomes" id="UP001359485"/>
    </source>
</evidence>
<feature type="transmembrane region" description="Helical" evidence="2">
    <location>
        <begin position="162"/>
        <end position="185"/>
    </location>
</feature>
<feature type="region of interest" description="Disordered" evidence="1">
    <location>
        <begin position="248"/>
        <end position="310"/>
    </location>
</feature>
<dbReference type="Gene3D" id="1.20.140.150">
    <property type="match status" value="1"/>
</dbReference>
<feature type="transmembrane region" description="Helical" evidence="2">
    <location>
        <begin position="78"/>
        <end position="102"/>
    </location>
</feature>
<proteinExistence type="predicted"/>
<feature type="compositionally biased region" description="Low complexity" evidence="1">
    <location>
        <begin position="248"/>
        <end position="261"/>
    </location>
</feature>
<comment type="caution">
    <text evidence="3">The sequence shown here is derived from an EMBL/GenBank/DDBJ whole genome shotgun (WGS) entry which is preliminary data.</text>
</comment>
<reference evidence="3 4" key="1">
    <citation type="submission" date="2023-09" db="EMBL/GenBank/DDBJ databases">
        <title>Genomes of two closely related lineages of the louse Polyplax serrata with different host specificities.</title>
        <authorList>
            <person name="Martinu J."/>
            <person name="Tarabai H."/>
            <person name="Stefka J."/>
            <person name="Hypsa V."/>
        </authorList>
    </citation>
    <scope>NUCLEOTIDE SEQUENCE [LARGE SCALE GENOMIC DNA]</scope>
    <source>
        <strain evidence="3">98ZLc_SE</strain>
    </source>
</reference>
<protein>
    <submittedName>
        <fullName evidence="3">Uncharacterized protein</fullName>
    </submittedName>
</protein>
<feature type="transmembrane region" description="Helical" evidence="2">
    <location>
        <begin position="12"/>
        <end position="37"/>
    </location>
</feature>
<sequence length="310" mass="33739">MANPNSKALYSTCVACLGFVCFAVGATAIGLPLWGYFEDPGGRIIRETGYFGPWQVCKKLPYNREKCGPEANTFEPILAVYLAGVVAAFGVTFLGVFCILSVIQMAMVTQRDKVMMKYSRCVAIKLVLAILSTILAIVSAGMFALQTDDRKNNFRITRGESFYIQIFLIILNFILFVTSLYDFLFSRRLGGDPTMGRDPQGEAATTFNNPHFREDSSKSHGISMTDASGKPYVRSSAYNGSLASVTTMTTTTSNGSSVTRSPLRSSLKKPRPPGDSSLGIHNPGFSQGSPTMQRNGSVKKVRIQTHSTAV</sequence>
<evidence type="ECO:0000256" key="2">
    <source>
        <dbReference type="SAM" id="Phobius"/>
    </source>
</evidence>
<gene>
    <name evidence="3" type="ORF">RUM44_006879</name>
</gene>
<name>A0ABR1AJE3_POLSC</name>
<organism evidence="3 4">
    <name type="scientific">Polyplax serrata</name>
    <name type="common">Common mouse louse</name>
    <dbReference type="NCBI Taxonomy" id="468196"/>
    <lineage>
        <taxon>Eukaryota</taxon>
        <taxon>Metazoa</taxon>
        <taxon>Ecdysozoa</taxon>
        <taxon>Arthropoda</taxon>
        <taxon>Hexapoda</taxon>
        <taxon>Insecta</taxon>
        <taxon>Pterygota</taxon>
        <taxon>Neoptera</taxon>
        <taxon>Paraneoptera</taxon>
        <taxon>Psocodea</taxon>
        <taxon>Troctomorpha</taxon>
        <taxon>Phthiraptera</taxon>
        <taxon>Anoplura</taxon>
        <taxon>Polyplacidae</taxon>
        <taxon>Polyplax</taxon>
    </lineage>
</organism>
<feature type="compositionally biased region" description="Polar residues" evidence="1">
    <location>
        <begin position="284"/>
        <end position="296"/>
    </location>
</feature>
<evidence type="ECO:0000256" key="1">
    <source>
        <dbReference type="SAM" id="MobiDB-lite"/>
    </source>
</evidence>
<keyword evidence="2" id="KW-0472">Membrane</keyword>
<feature type="transmembrane region" description="Helical" evidence="2">
    <location>
        <begin position="122"/>
        <end position="142"/>
    </location>
</feature>
<evidence type="ECO:0000313" key="3">
    <source>
        <dbReference type="EMBL" id="KAK6620478.1"/>
    </source>
</evidence>
<feature type="region of interest" description="Disordered" evidence="1">
    <location>
        <begin position="195"/>
        <end position="226"/>
    </location>
</feature>